<sequence>MTNIPERLSITSDAVLMLEVHYQLEGDLPEDEQSSRDLCDRVMDDALESSAGHVFDDAFDHDFRQIPVQPPSTFEADAFMTFTQPEDIAQGLSMGGTTLPFASVPIVNEKGGARFIREEKTSATDTNGKDAKKEKVVAGEKAVSAQS</sequence>
<dbReference type="EMBL" id="JASBWS010000171">
    <property type="protein sequence ID" value="KAJ9092527.1"/>
    <property type="molecule type" value="Genomic_DNA"/>
</dbReference>
<keyword evidence="2" id="KW-1185">Reference proteome</keyword>
<name>A0ACC2UZW7_9TREE</name>
<accession>A0ACC2UZW7</accession>
<organism evidence="1 2">
    <name type="scientific">Naganishia adeliensis</name>
    <dbReference type="NCBI Taxonomy" id="92952"/>
    <lineage>
        <taxon>Eukaryota</taxon>
        <taxon>Fungi</taxon>
        <taxon>Dikarya</taxon>
        <taxon>Basidiomycota</taxon>
        <taxon>Agaricomycotina</taxon>
        <taxon>Tremellomycetes</taxon>
        <taxon>Filobasidiales</taxon>
        <taxon>Filobasidiaceae</taxon>
        <taxon>Naganishia</taxon>
    </lineage>
</organism>
<protein>
    <submittedName>
        <fullName evidence="1">Uncharacterized protein</fullName>
    </submittedName>
</protein>
<evidence type="ECO:0000313" key="1">
    <source>
        <dbReference type="EMBL" id="KAJ9092527.1"/>
    </source>
</evidence>
<comment type="caution">
    <text evidence="1">The sequence shown here is derived from an EMBL/GenBank/DDBJ whole genome shotgun (WGS) entry which is preliminary data.</text>
</comment>
<proteinExistence type="predicted"/>
<reference evidence="1" key="1">
    <citation type="submission" date="2023-04" db="EMBL/GenBank/DDBJ databases">
        <title>Draft Genome sequencing of Naganishia species isolated from polar environments using Oxford Nanopore Technology.</title>
        <authorList>
            <person name="Leo P."/>
            <person name="Venkateswaran K."/>
        </authorList>
    </citation>
    <scope>NUCLEOTIDE SEQUENCE</scope>
    <source>
        <strain evidence="1">MNA-CCFEE 5262</strain>
    </source>
</reference>
<gene>
    <name evidence="1" type="ORF">QFC20_007340</name>
</gene>
<evidence type="ECO:0000313" key="2">
    <source>
        <dbReference type="Proteomes" id="UP001230649"/>
    </source>
</evidence>
<dbReference type="Proteomes" id="UP001230649">
    <property type="component" value="Unassembled WGS sequence"/>
</dbReference>